<dbReference type="GO" id="GO:0005737">
    <property type="term" value="C:cytoplasm"/>
    <property type="evidence" value="ECO:0007669"/>
    <property type="project" value="UniProtKB-SubCell"/>
</dbReference>
<dbReference type="PROSITE" id="PS50076">
    <property type="entry name" value="DNAJ_2"/>
    <property type="match status" value="1"/>
</dbReference>
<dbReference type="NCBIfam" id="TIGR02349">
    <property type="entry name" value="DnaJ_bact"/>
    <property type="match status" value="1"/>
</dbReference>
<dbReference type="GO" id="GO:0051082">
    <property type="term" value="F:unfolded protein binding"/>
    <property type="evidence" value="ECO:0007669"/>
    <property type="project" value="UniProtKB-UniRule"/>
</dbReference>
<dbReference type="RefSeq" id="WP_115516122.1">
    <property type="nucleotide sequence ID" value="NZ_QRGO01000001.1"/>
</dbReference>
<dbReference type="InterPro" id="IPR036410">
    <property type="entry name" value="HSP_DnaJ_Cys-rich_dom_sf"/>
</dbReference>
<evidence type="ECO:0000313" key="18">
    <source>
        <dbReference type="EMBL" id="RDV04096.1"/>
    </source>
</evidence>
<feature type="domain" description="CR-type" evidence="17">
    <location>
        <begin position="134"/>
        <end position="212"/>
    </location>
</feature>
<dbReference type="FunFam" id="1.10.287.110:FF:000034">
    <property type="entry name" value="Chaperone protein DnaJ"/>
    <property type="match status" value="1"/>
</dbReference>
<dbReference type="SUPFAM" id="SSF57938">
    <property type="entry name" value="DnaJ/Hsp40 cysteine-rich domain"/>
    <property type="match status" value="1"/>
</dbReference>
<dbReference type="FunFam" id="2.60.260.20:FF:000004">
    <property type="entry name" value="Molecular chaperone DnaJ"/>
    <property type="match status" value="1"/>
</dbReference>
<feature type="repeat" description="CXXCXGXG motif" evidence="14">
    <location>
        <begin position="200"/>
        <end position="207"/>
    </location>
</feature>
<feature type="repeat" description="CXXCXGXG motif" evidence="14">
    <location>
        <begin position="147"/>
        <end position="154"/>
    </location>
</feature>
<feature type="zinc finger region" description="CR-type" evidence="15">
    <location>
        <begin position="134"/>
        <end position="212"/>
    </location>
</feature>
<keyword evidence="4 14" id="KW-0235">DNA replication</keyword>
<evidence type="ECO:0000256" key="11">
    <source>
        <dbReference type="ARBA" id="ARBA00053423"/>
    </source>
</evidence>
<dbReference type="CDD" id="cd10719">
    <property type="entry name" value="DnaJ_zf"/>
    <property type="match status" value="1"/>
</dbReference>
<feature type="domain" description="J" evidence="16">
    <location>
        <begin position="5"/>
        <end position="70"/>
    </location>
</feature>
<keyword evidence="6 14" id="KW-0677">Repeat</keyword>
<dbReference type="AlphaFoldDB" id="A0A371B927"/>
<dbReference type="Pfam" id="PF00226">
    <property type="entry name" value="DnaJ"/>
    <property type="match status" value="1"/>
</dbReference>
<evidence type="ECO:0000259" key="16">
    <source>
        <dbReference type="PROSITE" id="PS50076"/>
    </source>
</evidence>
<evidence type="ECO:0000256" key="6">
    <source>
        <dbReference type="ARBA" id="ARBA00022737"/>
    </source>
</evidence>
<gene>
    <name evidence="14 18" type="primary">dnaJ</name>
    <name evidence="18" type="ORF">DXH78_05540</name>
</gene>
<evidence type="ECO:0000313" key="19">
    <source>
        <dbReference type="Proteomes" id="UP000263993"/>
    </source>
</evidence>
<feature type="binding site" evidence="14">
    <location>
        <position position="167"/>
    </location>
    <ligand>
        <name>Zn(2+)</name>
        <dbReference type="ChEBI" id="CHEBI:29105"/>
        <label>2</label>
    </ligand>
</feature>
<comment type="subcellular location">
    <subcellularLocation>
        <location evidence="1 14">Cytoplasm</location>
    </subcellularLocation>
</comment>
<evidence type="ECO:0000259" key="17">
    <source>
        <dbReference type="PROSITE" id="PS51188"/>
    </source>
</evidence>
<dbReference type="Gene3D" id="2.60.260.20">
    <property type="entry name" value="Urease metallochaperone UreE, N-terminal domain"/>
    <property type="match status" value="2"/>
</dbReference>
<dbReference type="PROSITE" id="PS00636">
    <property type="entry name" value="DNAJ_1"/>
    <property type="match status" value="1"/>
</dbReference>
<dbReference type="Pfam" id="PF01556">
    <property type="entry name" value="DnaJ_C"/>
    <property type="match status" value="1"/>
</dbReference>
<dbReference type="GO" id="GO:0008270">
    <property type="term" value="F:zinc ion binding"/>
    <property type="evidence" value="ECO:0007669"/>
    <property type="project" value="UniProtKB-UniRule"/>
</dbReference>
<evidence type="ECO:0000256" key="1">
    <source>
        <dbReference type="ARBA" id="ARBA00004496"/>
    </source>
</evidence>
<dbReference type="Gene3D" id="1.10.287.110">
    <property type="entry name" value="DnaJ domain"/>
    <property type="match status" value="1"/>
</dbReference>
<dbReference type="HAMAP" id="MF_01152">
    <property type="entry name" value="DnaJ"/>
    <property type="match status" value="1"/>
</dbReference>
<feature type="binding site" evidence="14">
    <location>
        <position position="189"/>
    </location>
    <ligand>
        <name>Zn(2+)</name>
        <dbReference type="ChEBI" id="CHEBI:29105"/>
        <label>2</label>
    </ligand>
</feature>
<dbReference type="SUPFAM" id="SSF46565">
    <property type="entry name" value="Chaperone J-domain"/>
    <property type="match status" value="1"/>
</dbReference>
<evidence type="ECO:0000256" key="7">
    <source>
        <dbReference type="ARBA" id="ARBA00022771"/>
    </source>
</evidence>
<dbReference type="InterPro" id="IPR002939">
    <property type="entry name" value="DnaJ_C"/>
</dbReference>
<dbReference type="GO" id="GO:0042026">
    <property type="term" value="P:protein refolding"/>
    <property type="evidence" value="ECO:0007669"/>
    <property type="project" value="TreeGrafter"/>
</dbReference>
<dbReference type="GO" id="GO:0009408">
    <property type="term" value="P:response to heat"/>
    <property type="evidence" value="ECO:0007669"/>
    <property type="project" value="InterPro"/>
</dbReference>
<dbReference type="PROSITE" id="PS51188">
    <property type="entry name" value="ZF_CR"/>
    <property type="match status" value="1"/>
</dbReference>
<accession>A0A371B927</accession>
<evidence type="ECO:0000256" key="4">
    <source>
        <dbReference type="ARBA" id="ARBA00022705"/>
    </source>
</evidence>
<dbReference type="FunFam" id="2.10.230.10:FF:000002">
    <property type="entry name" value="Molecular chaperone DnaJ"/>
    <property type="match status" value="1"/>
</dbReference>
<evidence type="ECO:0000256" key="14">
    <source>
        <dbReference type="HAMAP-Rule" id="MF_01152"/>
    </source>
</evidence>
<keyword evidence="10 14" id="KW-0143">Chaperone</keyword>
<evidence type="ECO:0000256" key="9">
    <source>
        <dbReference type="ARBA" id="ARBA00023016"/>
    </source>
</evidence>
<dbReference type="Pfam" id="PF00684">
    <property type="entry name" value="DnaJ_CXXCXGXG"/>
    <property type="match status" value="1"/>
</dbReference>
<feature type="binding site" evidence="14">
    <location>
        <position position="200"/>
    </location>
    <ligand>
        <name>Zn(2+)</name>
        <dbReference type="ChEBI" id="CHEBI:29105"/>
        <label>1</label>
    </ligand>
</feature>
<dbReference type="SUPFAM" id="SSF49493">
    <property type="entry name" value="HSP40/DnaJ peptide-binding domain"/>
    <property type="match status" value="2"/>
</dbReference>
<comment type="domain">
    <text evidence="14">The J domain is necessary and sufficient to stimulate DnaK ATPase activity. Zinc center 1 plays an important role in the autonomous, DnaK-independent chaperone activity of DnaJ. Zinc center 2 is essential for interaction with DnaK and for DnaJ activity.</text>
</comment>
<feature type="binding site" evidence="14">
    <location>
        <position position="164"/>
    </location>
    <ligand>
        <name>Zn(2+)</name>
        <dbReference type="ChEBI" id="CHEBI:29105"/>
        <label>2</label>
    </ligand>
</feature>
<feature type="binding site" evidence="14">
    <location>
        <position position="203"/>
    </location>
    <ligand>
        <name>Zn(2+)</name>
        <dbReference type="ChEBI" id="CHEBI:29105"/>
        <label>1</label>
    </ligand>
</feature>
<name>A0A371B927_9BRAD</name>
<feature type="binding site" evidence="14">
    <location>
        <position position="186"/>
    </location>
    <ligand>
        <name>Zn(2+)</name>
        <dbReference type="ChEBI" id="CHEBI:29105"/>
        <label>2</label>
    </ligand>
</feature>
<dbReference type="OrthoDB" id="9779889at2"/>
<dbReference type="InterPro" id="IPR001305">
    <property type="entry name" value="HSP_DnaJ_Cys-rich_dom"/>
</dbReference>
<keyword evidence="9 14" id="KW-0346">Stress response</keyword>
<keyword evidence="8 14" id="KW-0862">Zinc</keyword>
<keyword evidence="5 14" id="KW-0479">Metal-binding</keyword>
<comment type="similarity">
    <text evidence="12 14">Belongs to the DnaJ family.</text>
</comment>
<dbReference type="CDD" id="cd06257">
    <property type="entry name" value="DnaJ"/>
    <property type="match status" value="1"/>
</dbReference>
<keyword evidence="7 14" id="KW-0863">Zinc-finger</keyword>
<proteinExistence type="inferred from homology"/>
<comment type="subunit">
    <text evidence="2 14">Homodimer.</text>
</comment>
<evidence type="ECO:0000256" key="12">
    <source>
        <dbReference type="ARBA" id="ARBA00061004"/>
    </source>
</evidence>
<dbReference type="SMART" id="SM00271">
    <property type="entry name" value="DnaJ"/>
    <property type="match status" value="1"/>
</dbReference>
<protein>
    <recommendedName>
        <fullName evidence="13 14">Chaperone protein DnaJ</fullName>
    </recommendedName>
</protein>
<comment type="cofactor">
    <cofactor evidence="14">
        <name>Zn(2+)</name>
        <dbReference type="ChEBI" id="CHEBI:29105"/>
    </cofactor>
    <text evidence="14">Binds 2 Zn(2+) ions per monomer.</text>
</comment>
<dbReference type="InterPro" id="IPR008971">
    <property type="entry name" value="HSP40/DnaJ_pept-bd"/>
</dbReference>
<dbReference type="GO" id="GO:0031072">
    <property type="term" value="F:heat shock protein binding"/>
    <property type="evidence" value="ECO:0007669"/>
    <property type="project" value="InterPro"/>
</dbReference>
<dbReference type="Gene3D" id="2.10.230.10">
    <property type="entry name" value="Heat shock protein DnaJ, cysteine-rich domain"/>
    <property type="match status" value="1"/>
</dbReference>
<dbReference type="InterPro" id="IPR001623">
    <property type="entry name" value="DnaJ_domain"/>
</dbReference>
<feature type="repeat" description="CXXCXGXG motif" evidence="14">
    <location>
        <begin position="186"/>
        <end position="193"/>
    </location>
</feature>
<evidence type="ECO:0000256" key="8">
    <source>
        <dbReference type="ARBA" id="ARBA00022833"/>
    </source>
</evidence>
<dbReference type="GO" id="GO:0005524">
    <property type="term" value="F:ATP binding"/>
    <property type="evidence" value="ECO:0007669"/>
    <property type="project" value="InterPro"/>
</dbReference>
<dbReference type="NCBIfam" id="NF008035">
    <property type="entry name" value="PRK10767.1"/>
    <property type="match status" value="1"/>
</dbReference>
<evidence type="ECO:0000256" key="13">
    <source>
        <dbReference type="ARBA" id="ARBA00067609"/>
    </source>
</evidence>
<evidence type="ECO:0000256" key="15">
    <source>
        <dbReference type="PROSITE-ProRule" id="PRU00546"/>
    </source>
</evidence>
<comment type="function">
    <text evidence="11 14">Participates actively in the response to hyperosmotic and heat shock by preventing the aggregation of stress-denatured proteins and by disaggregating proteins, also in an autonomous, DnaK-independent fashion. Unfolded proteins bind initially to DnaJ; upon interaction with the DnaJ-bound protein, DnaK hydrolyzes its bound ATP, resulting in the formation of a stable complex. GrpE releases ADP from DnaK; ATP binding to DnaK triggers the release of the substrate protein, thus completing the reaction cycle. Several rounds of ATP-dependent interactions between DnaJ, DnaK and GrpE are required for fully efficient folding. Also involved, together with DnaK and GrpE, in the DNA replication of plasmids through activation of initiation proteins.</text>
</comment>
<keyword evidence="19" id="KW-1185">Reference proteome</keyword>
<organism evidence="18 19">
    <name type="scientific">Undibacter mobilis</name>
    <dbReference type="NCBI Taxonomy" id="2292256"/>
    <lineage>
        <taxon>Bacteria</taxon>
        <taxon>Pseudomonadati</taxon>
        <taxon>Pseudomonadota</taxon>
        <taxon>Alphaproteobacteria</taxon>
        <taxon>Hyphomicrobiales</taxon>
        <taxon>Nitrobacteraceae</taxon>
        <taxon>Undibacter</taxon>
    </lineage>
</organism>
<dbReference type="InterPro" id="IPR036869">
    <property type="entry name" value="J_dom_sf"/>
</dbReference>
<evidence type="ECO:0000256" key="2">
    <source>
        <dbReference type="ARBA" id="ARBA00011738"/>
    </source>
</evidence>
<dbReference type="GO" id="GO:0006260">
    <property type="term" value="P:DNA replication"/>
    <property type="evidence" value="ECO:0007669"/>
    <property type="project" value="UniProtKB-KW"/>
</dbReference>
<feature type="binding site" evidence="14">
    <location>
        <position position="150"/>
    </location>
    <ligand>
        <name>Zn(2+)</name>
        <dbReference type="ChEBI" id="CHEBI:29105"/>
        <label>1</label>
    </ligand>
</feature>
<dbReference type="Proteomes" id="UP000263993">
    <property type="component" value="Unassembled WGS sequence"/>
</dbReference>
<sequence length="382" mass="41178">MSKRDYYEVLGVTRTCTEVELKAAFRKLAMQHHPDRNPGDKDCEHKFKELNEAYDVLKDGDKRAAYDRFGHAAFEQGGGGGQHGFGADFASTFSDIFEDLFGMAGRRGGGGSGRERGSDLRYNMEITLEEAFAGKNAQIRIPTSVTCEVCSGTGAKAGTKPKTCYTCGGAGKVRHAQGFFTLERTCPTCHGRGQVIDDPCSACSGAGRVMRERTLSVNIPAGVEDGTRIRLSGEGEAGTRGGPAGDLYIFLSLEPHELYQRDGADLHCRVPISMVTAALGSEIDVPAIDGSEAKVKIPAGTQSGSRFRVTGKGMPVLRSKQTGDLYVQVAVETPQKLTKRQKELLAEFEKLSSEHTQPESSGFLSRVRTFLDGLGNRGSYSA</sequence>
<dbReference type="PANTHER" id="PTHR43096">
    <property type="entry name" value="DNAJ HOMOLOG 1, MITOCHONDRIAL-RELATED"/>
    <property type="match status" value="1"/>
</dbReference>
<feature type="binding site" evidence="14">
    <location>
        <position position="147"/>
    </location>
    <ligand>
        <name>Zn(2+)</name>
        <dbReference type="ChEBI" id="CHEBI:29105"/>
        <label>1</label>
    </ligand>
</feature>
<evidence type="ECO:0000256" key="10">
    <source>
        <dbReference type="ARBA" id="ARBA00023186"/>
    </source>
</evidence>
<dbReference type="PRINTS" id="PR00625">
    <property type="entry name" value="JDOMAIN"/>
</dbReference>
<evidence type="ECO:0000256" key="3">
    <source>
        <dbReference type="ARBA" id="ARBA00022490"/>
    </source>
</evidence>
<reference evidence="19" key="1">
    <citation type="submission" date="2018-08" db="EMBL/GenBank/DDBJ databases">
        <authorList>
            <person name="Kim S.-J."/>
            <person name="Jung G.-Y."/>
        </authorList>
    </citation>
    <scope>NUCLEOTIDE SEQUENCE [LARGE SCALE GENOMIC DNA]</scope>
    <source>
        <strain evidence="19">GY_H</strain>
    </source>
</reference>
<dbReference type="InterPro" id="IPR018253">
    <property type="entry name" value="DnaJ_domain_CS"/>
</dbReference>
<dbReference type="CDD" id="cd10747">
    <property type="entry name" value="DnaJ_C"/>
    <property type="match status" value="1"/>
</dbReference>
<keyword evidence="3 14" id="KW-0963">Cytoplasm</keyword>
<dbReference type="EMBL" id="QRGO01000001">
    <property type="protein sequence ID" value="RDV04096.1"/>
    <property type="molecule type" value="Genomic_DNA"/>
</dbReference>
<dbReference type="PANTHER" id="PTHR43096:SF48">
    <property type="entry name" value="CHAPERONE PROTEIN DNAJ"/>
    <property type="match status" value="1"/>
</dbReference>
<feature type="repeat" description="CXXCXGXG motif" evidence="14">
    <location>
        <begin position="164"/>
        <end position="171"/>
    </location>
</feature>
<evidence type="ECO:0000256" key="5">
    <source>
        <dbReference type="ARBA" id="ARBA00022723"/>
    </source>
</evidence>
<dbReference type="InterPro" id="IPR012724">
    <property type="entry name" value="DnaJ"/>
</dbReference>
<comment type="caution">
    <text evidence="18">The sequence shown here is derived from an EMBL/GenBank/DDBJ whole genome shotgun (WGS) entry which is preliminary data.</text>
</comment>